<dbReference type="Proteomes" id="UP001206925">
    <property type="component" value="Unassembled WGS sequence"/>
</dbReference>
<gene>
    <name evidence="9" type="ORF">M8C21_024661</name>
</gene>
<dbReference type="PROSITE" id="PS00108">
    <property type="entry name" value="PROTEIN_KINASE_ST"/>
    <property type="match status" value="1"/>
</dbReference>
<protein>
    <recommendedName>
        <fullName evidence="8">Protein kinase domain-containing protein</fullName>
    </recommendedName>
</protein>
<evidence type="ECO:0000259" key="8">
    <source>
        <dbReference type="PROSITE" id="PS50011"/>
    </source>
</evidence>
<dbReference type="FunFam" id="3.30.200.20:FF:000039">
    <property type="entry name" value="receptor-like protein kinase FERONIA"/>
    <property type="match status" value="1"/>
</dbReference>
<dbReference type="GO" id="GO:0004674">
    <property type="term" value="F:protein serine/threonine kinase activity"/>
    <property type="evidence" value="ECO:0007669"/>
    <property type="project" value="UniProtKB-KW"/>
</dbReference>
<dbReference type="PROSITE" id="PS50011">
    <property type="entry name" value="PROTEIN_KINASE_DOM"/>
    <property type="match status" value="1"/>
</dbReference>
<feature type="domain" description="Protein kinase" evidence="8">
    <location>
        <begin position="22"/>
        <end position="292"/>
    </location>
</feature>
<evidence type="ECO:0000313" key="10">
    <source>
        <dbReference type="Proteomes" id="UP001206925"/>
    </source>
</evidence>
<keyword evidence="4" id="KW-0418">Kinase</keyword>
<dbReference type="GO" id="GO:0005524">
    <property type="term" value="F:ATP binding"/>
    <property type="evidence" value="ECO:0007669"/>
    <property type="project" value="UniProtKB-UniRule"/>
</dbReference>
<dbReference type="InterPro" id="IPR008271">
    <property type="entry name" value="Ser/Thr_kinase_AS"/>
</dbReference>
<name>A0AAD5GMY3_AMBAR</name>
<dbReference type="Gene3D" id="1.10.510.10">
    <property type="entry name" value="Transferase(Phosphotransferase) domain 1"/>
    <property type="match status" value="1"/>
</dbReference>
<dbReference type="InterPro" id="IPR017441">
    <property type="entry name" value="Protein_kinase_ATP_BS"/>
</dbReference>
<keyword evidence="2" id="KW-0808">Transferase</keyword>
<dbReference type="GO" id="GO:0004714">
    <property type="term" value="F:transmembrane receptor protein tyrosine kinase activity"/>
    <property type="evidence" value="ECO:0007669"/>
    <property type="project" value="InterPro"/>
</dbReference>
<dbReference type="PROSITE" id="PS00107">
    <property type="entry name" value="PROTEIN_KINASE_ATP"/>
    <property type="match status" value="1"/>
</dbReference>
<sequence length="406" mass="46460">FTKETHKDSLLISFEDIKLATQNFKNQIGQGGFGNIYRGEILRASGPTPIAVKRNYDKYGHGEKEFLSELEILFEYKHDNIIGLIGYCNENNEKILVYEYASNGSLDRHLNNASLTWTQRLKIGIDVAIALDFLHGGASPVIHRDIKSGNILLHTDWKAKLADFGLSMIAPLNNEFDFVVDFVSGTYGYVDPQYKEKGFLTRESDIYSLGVVLSEMMCGRLVQSGQEEELVHLVKRHYEKGGSDGLVFEGIKDTIMPNSLIAFLGIAYQCLNYKRENRPTAGKVVLQLKKALEFQEDYEIWKPKLPTDYKEIIQMSETPEILYNSDDVSNKDLFDMFFKGIRLQNGKVCFSLSSNGERNELVSSTTFSYLDRRLHKRRSIQKSRCVSEFQLIYIKWTCLSVYMTCE</sequence>
<organism evidence="9 10">
    <name type="scientific">Ambrosia artemisiifolia</name>
    <name type="common">Common ragweed</name>
    <dbReference type="NCBI Taxonomy" id="4212"/>
    <lineage>
        <taxon>Eukaryota</taxon>
        <taxon>Viridiplantae</taxon>
        <taxon>Streptophyta</taxon>
        <taxon>Embryophyta</taxon>
        <taxon>Tracheophyta</taxon>
        <taxon>Spermatophyta</taxon>
        <taxon>Magnoliopsida</taxon>
        <taxon>eudicotyledons</taxon>
        <taxon>Gunneridae</taxon>
        <taxon>Pentapetalae</taxon>
        <taxon>asterids</taxon>
        <taxon>campanulids</taxon>
        <taxon>Asterales</taxon>
        <taxon>Asteraceae</taxon>
        <taxon>Asteroideae</taxon>
        <taxon>Heliantheae alliance</taxon>
        <taxon>Heliantheae</taxon>
        <taxon>Ambrosia</taxon>
    </lineage>
</organism>
<comment type="similarity">
    <text evidence="7">Belongs to the protein kinase superfamily.</text>
</comment>
<evidence type="ECO:0000256" key="1">
    <source>
        <dbReference type="ARBA" id="ARBA00022527"/>
    </source>
</evidence>
<dbReference type="SUPFAM" id="SSF56112">
    <property type="entry name" value="Protein kinase-like (PK-like)"/>
    <property type="match status" value="1"/>
</dbReference>
<evidence type="ECO:0000256" key="4">
    <source>
        <dbReference type="ARBA" id="ARBA00022777"/>
    </source>
</evidence>
<evidence type="ECO:0000313" key="9">
    <source>
        <dbReference type="EMBL" id="KAI7746096.1"/>
    </source>
</evidence>
<proteinExistence type="inferred from homology"/>
<dbReference type="Pfam" id="PF00069">
    <property type="entry name" value="Pkinase"/>
    <property type="match status" value="1"/>
</dbReference>
<comment type="caution">
    <text evidence="9">The sequence shown here is derived from an EMBL/GenBank/DDBJ whole genome shotgun (WGS) entry which is preliminary data.</text>
</comment>
<dbReference type="InterPro" id="IPR000719">
    <property type="entry name" value="Prot_kinase_dom"/>
</dbReference>
<dbReference type="PANTHER" id="PTHR27003">
    <property type="entry name" value="OS07G0166700 PROTEIN"/>
    <property type="match status" value="1"/>
</dbReference>
<evidence type="ECO:0000256" key="7">
    <source>
        <dbReference type="RuleBase" id="RU000304"/>
    </source>
</evidence>
<dbReference type="GO" id="GO:0009506">
    <property type="term" value="C:plasmodesma"/>
    <property type="evidence" value="ECO:0007669"/>
    <property type="project" value="TreeGrafter"/>
</dbReference>
<accession>A0AAD5GMY3</accession>
<keyword evidence="10" id="KW-1185">Reference proteome</keyword>
<feature type="non-terminal residue" evidence="9">
    <location>
        <position position="406"/>
    </location>
</feature>
<dbReference type="InterPro" id="IPR045272">
    <property type="entry name" value="ANXUR1/2-like"/>
</dbReference>
<reference evidence="9" key="1">
    <citation type="submission" date="2022-06" db="EMBL/GenBank/DDBJ databases">
        <title>Uncovering the hologenomic basis of an extraordinary plant invasion.</title>
        <authorList>
            <person name="Bieker V.C."/>
            <person name="Martin M.D."/>
            <person name="Gilbert T."/>
            <person name="Hodgins K."/>
            <person name="Battlay P."/>
            <person name="Petersen B."/>
            <person name="Wilson J."/>
        </authorList>
    </citation>
    <scope>NUCLEOTIDE SEQUENCE</scope>
    <source>
        <strain evidence="9">AA19_3_7</strain>
        <tissue evidence="9">Leaf</tissue>
    </source>
</reference>
<evidence type="ECO:0000256" key="2">
    <source>
        <dbReference type="ARBA" id="ARBA00022679"/>
    </source>
</evidence>
<keyword evidence="3 6" id="KW-0547">Nucleotide-binding</keyword>
<evidence type="ECO:0000256" key="3">
    <source>
        <dbReference type="ARBA" id="ARBA00022741"/>
    </source>
</evidence>
<feature type="binding site" evidence="6">
    <location>
        <position position="53"/>
    </location>
    <ligand>
        <name>ATP</name>
        <dbReference type="ChEBI" id="CHEBI:30616"/>
    </ligand>
</feature>
<dbReference type="InterPro" id="IPR011009">
    <property type="entry name" value="Kinase-like_dom_sf"/>
</dbReference>
<keyword evidence="1 7" id="KW-0723">Serine/threonine-protein kinase</keyword>
<dbReference type="SMART" id="SM00220">
    <property type="entry name" value="S_TKc"/>
    <property type="match status" value="1"/>
</dbReference>
<dbReference type="GO" id="GO:0005886">
    <property type="term" value="C:plasma membrane"/>
    <property type="evidence" value="ECO:0007669"/>
    <property type="project" value="TreeGrafter"/>
</dbReference>
<keyword evidence="5 6" id="KW-0067">ATP-binding</keyword>
<dbReference type="EMBL" id="JAMZMK010007046">
    <property type="protein sequence ID" value="KAI7746096.1"/>
    <property type="molecule type" value="Genomic_DNA"/>
</dbReference>
<evidence type="ECO:0000256" key="6">
    <source>
        <dbReference type="PROSITE-ProRule" id="PRU10141"/>
    </source>
</evidence>
<dbReference type="Gene3D" id="3.30.200.20">
    <property type="entry name" value="Phosphorylase Kinase, domain 1"/>
    <property type="match status" value="1"/>
</dbReference>
<evidence type="ECO:0000256" key="5">
    <source>
        <dbReference type="ARBA" id="ARBA00022840"/>
    </source>
</evidence>
<dbReference type="PANTHER" id="PTHR27003:SF471">
    <property type="entry name" value="VASCULAR ENDOTHELIAL GROWTH FACTOR RECEPTOR 2 (VEGFR2)-RELATED"/>
    <property type="match status" value="1"/>
</dbReference>
<dbReference type="AlphaFoldDB" id="A0AAD5GMY3"/>